<name>A0A9X9S5S8_METOG</name>
<protein>
    <submittedName>
        <fullName evidence="1">Uncharacterized protein</fullName>
    </submittedName>
</protein>
<evidence type="ECO:0000313" key="2">
    <source>
        <dbReference type="Proteomes" id="UP001163096"/>
    </source>
</evidence>
<keyword evidence="2" id="KW-1185">Reference proteome</keyword>
<dbReference type="GeneID" id="76834225"/>
<organism evidence="1 2">
    <name type="scientific">Methanogenium organophilum</name>
    <dbReference type="NCBI Taxonomy" id="2199"/>
    <lineage>
        <taxon>Archaea</taxon>
        <taxon>Methanobacteriati</taxon>
        <taxon>Methanobacteriota</taxon>
        <taxon>Stenosarchaea group</taxon>
        <taxon>Methanomicrobia</taxon>
        <taxon>Methanomicrobiales</taxon>
        <taxon>Methanomicrobiaceae</taxon>
        <taxon>Methanogenium</taxon>
    </lineage>
</organism>
<dbReference type="EMBL" id="CP113361">
    <property type="protein sequence ID" value="WAI02031.1"/>
    <property type="molecule type" value="Genomic_DNA"/>
</dbReference>
<sequence>MVHIFYAMMQGYETTGQKNPVFSFIGIFREEDFLPLAGTDARPLCLCDVCLFPCICWPYGFLMCLSTFRDAMTIVAAYEEGPYSRETVERFLNYMDGYLP</sequence>
<dbReference type="RefSeq" id="WP_268187309.1">
    <property type="nucleotide sequence ID" value="NZ_CP113361.1"/>
</dbReference>
<accession>A0A9X9S5S8</accession>
<proteinExistence type="predicted"/>
<evidence type="ECO:0000313" key="1">
    <source>
        <dbReference type="EMBL" id="WAI02031.1"/>
    </source>
</evidence>
<dbReference type="AlphaFoldDB" id="A0A9X9S5S8"/>
<dbReference type="Gene3D" id="3.30.559.30">
    <property type="entry name" value="Nonribosomal peptide synthetase, condensation domain"/>
    <property type="match status" value="1"/>
</dbReference>
<dbReference type="Proteomes" id="UP001163096">
    <property type="component" value="Chromosome"/>
</dbReference>
<dbReference type="KEGG" id="mou:OU421_03945"/>
<gene>
    <name evidence="1" type="ORF">OU421_03945</name>
</gene>
<reference evidence="1" key="1">
    <citation type="submission" date="2022-11" db="EMBL/GenBank/DDBJ databases">
        <title>Complete genome sequence of Methanogenium organophilum DSM 3596.</title>
        <authorList>
            <person name="Chen S.-C."/>
            <person name="Lai S.-J."/>
            <person name="You Y.-T."/>
        </authorList>
    </citation>
    <scope>NUCLEOTIDE SEQUENCE</scope>
    <source>
        <strain evidence="1">DSM 3596</strain>
    </source>
</reference>